<proteinExistence type="predicted"/>
<dbReference type="InterPro" id="IPR036477">
    <property type="entry name" value="Formyl_transf_N_sf"/>
</dbReference>
<feature type="non-terminal residue" evidence="1">
    <location>
        <position position="37"/>
    </location>
</feature>
<dbReference type="SUPFAM" id="SSF53328">
    <property type="entry name" value="Formyltransferase"/>
    <property type="match status" value="1"/>
</dbReference>
<comment type="caution">
    <text evidence="1">The sequence shown here is derived from an EMBL/GenBank/DDBJ whole genome shotgun (WGS) entry which is preliminary data.</text>
</comment>
<organism evidence="1">
    <name type="scientific">Symploca sp. SIO1C4</name>
    <dbReference type="NCBI Taxonomy" id="2607765"/>
    <lineage>
        <taxon>Bacteria</taxon>
        <taxon>Bacillati</taxon>
        <taxon>Cyanobacteriota</taxon>
        <taxon>Cyanophyceae</taxon>
        <taxon>Coleofasciculales</taxon>
        <taxon>Coleofasciculaceae</taxon>
        <taxon>Symploca</taxon>
    </lineage>
</organism>
<accession>A0A6B3NL85</accession>
<reference evidence="1" key="1">
    <citation type="submission" date="2019-11" db="EMBL/GenBank/DDBJ databases">
        <title>Genomic insights into an expanded diversity of filamentous marine cyanobacteria reveals the extraordinary biosynthetic potential of Moorea and Okeania.</title>
        <authorList>
            <person name="Ferreira Leao T."/>
            <person name="Wang M."/>
            <person name="Moss N."/>
            <person name="Da Silva R."/>
            <person name="Sanders J."/>
            <person name="Nurk S."/>
            <person name="Gurevich A."/>
            <person name="Humphrey G."/>
            <person name="Reher R."/>
            <person name="Zhu Q."/>
            <person name="Belda-Ferre P."/>
            <person name="Glukhov E."/>
            <person name="Rex R."/>
            <person name="Dorrestein P.C."/>
            <person name="Knight R."/>
            <person name="Pevzner P."/>
            <person name="Gerwick W.H."/>
            <person name="Gerwick L."/>
        </authorList>
    </citation>
    <scope>NUCLEOTIDE SEQUENCE</scope>
    <source>
        <strain evidence="1">SIO1C4</strain>
    </source>
</reference>
<sequence>MKIVFFGTPQFAVPTLERLLNHPQWEVTGVVTQPDKR</sequence>
<gene>
    <name evidence="1" type="ORF">F6J89_27120</name>
</gene>
<dbReference type="AlphaFoldDB" id="A0A6B3NL85"/>
<dbReference type="EMBL" id="JAAHFQ010000743">
    <property type="protein sequence ID" value="NER31192.1"/>
    <property type="molecule type" value="Genomic_DNA"/>
</dbReference>
<dbReference type="GO" id="GO:0016740">
    <property type="term" value="F:transferase activity"/>
    <property type="evidence" value="ECO:0007669"/>
    <property type="project" value="UniProtKB-KW"/>
</dbReference>
<evidence type="ECO:0000313" key="1">
    <source>
        <dbReference type="EMBL" id="NER31192.1"/>
    </source>
</evidence>
<dbReference type="Gene3D" id="3.40.50.12230">
    <property type="match status" value="1"/>
</dbReference>
<name>A0A6B3NL85_9CYAN</name>
<keyword evidence="1" id="KW-0808">Transferase</keyword>
<protein>
    <submittedName>
        <fullName evidence="1">Methionyl-tRNA formyltransferase</fullName>
    </submittedName>
</protein>